<evidence type="ECO:0000256" key="3">
    <source>
        <dbReference type="ARBA" id="ARBA00022448"/>
    </source>
</evidence>
<dbReference type="PROSITE" id="PS50850">
    <property type="entry name" value="MFS"/>
    <property type="match status" value="1"/>
</dbReference>
<dbReference type="InterPro" id="IPR005828">
    <property type="entry name" value="MFS_sugar_transport-like"/>
</dbReference>
<evidence type="ECO:0000256" key="4">
    <source>
        <dbReference type="ARBA" id="ARBA00022692"/>
    </source>
</evidence>
<evidence type="ECO:0000256" key="6">
    <source>
        <dbReference type="ARBA" id="ARBA00023136"/>
    </source>
</evidence>
<dbReference type="PANTHER" id="PTHR48020:SF12">
    <property type="entry name" value="PROTON MYO-INOSITOL COTRANSPORTER"/>
    <property type="match status" value="1"/>
</dbReference>
<feature type="transmembrane region" description="Helical" evidence="8">
    <location>
        <begin position="102"/>
        <end position="121"/>
    </location>
</feature>
<feature type="transmembrane region" description="Helical" evidence="8">
    <location>
        <begin position="267"/>
        <end position="287"/>
    </location>
</feature>
<dbReference type="InterPro" id="IPR005829">
    <property type="entry name" value="Sugar_transporter_CS"/>
</dbReference>
<reference evidence="10 11" key="1">
    <citation type="submission" date="2015-04" db="EMBL/GenBank/DDBJ databases">
        <title>Draft genome of the roundworm Trichinella nativa.</title>
        <authorList>
            <person name="Mitreva M."/>
        </authorList>
    </citation>
    <scope>NUCLEOTIDE SEQUENCE [LARGE SCALE GENOMIC DNA]</scope>
    <source>
        <strain evidence="10 11">ISS45</strain>
    </source>
</reference>
<evidence type="ECO:0000256" key="8">
    <source>
        <dbReference type="SAM" id="Phobius"/>
    </source>
</evidence>
<dbReference type="PANTHER" id="PTHR48020">
    <property type="entry name" value="PROTON MYO-INOSITOL COTRANSPORTER"/>
    <property type="match status" value="1"/>
</dbReference>
<dbReference type="AlphaFoldDB" id="A0A1Y3EPQ2"/>
<dbReference type="Gene3D" id="1.20.1250.20">
    <property type="entry name" value="MFS general substrate transporter like domains"/>
    <property type="match status" value="2"/>
</dbReference>
<dbReference type="PROSITE" id="PS00216">
    <property type="entry name" value="SUGAR_TRANSPORT_1"/>
    <property type="match status" value="1"/>
</dbReference>
<name>A0A1Y3EPQ2_9BILA</name>
<comment type="similarity">
    <text evidence="2 7">Belongs to the major facilitator superfamily. Sugar transporter (TC 2.A.1.1) family.</text>
</comment>
<accession>A0A1Y3EPQ2</accession>
<evidence type="ECO:0000256" key="7">
    <source>
        <dbReference type="RuleBase" id="RU003346"/>
    </source>
</evidence>
<organism evidence="10 11">
    <name type="scientific">Trichinella nativa</name>
    <dbReference type="NCBI Taxonomy" id="6335"/>
    <lineage>
        <taxon>Eukaryota</taxon>
        <taxon>Metazoa</taxon>
        <taxon>Ecdysozoa</taxon>
        <taxon>Nematoda</taxon>
        <taxon>Enoplea</taxon>
        <taxon>Dorylaimia</taxon>
        <taxon>Trichinellida</taxon>
        <taxon>Trichinellidae</taxon>
        <taxon>Trichinella</taxon>
    </lineage>
</organism>
<dbReference type="PRINTS" id="PR00171">
    <property type="entry name" value="SUGRTRNSPORT"/>
</dbReference>
<dbReference type="Proteomes" id="UP000243006">
    <property type="component" value="Unassembled WGS sequence"/>
</dbReference>
<feature type="transmembrane region" description="Helical" evidence="8">
    <location>
        <begin position="69"/>
        <end position="90"/>
    </location>
</feature>
<protein>
    <submittedName>
        <fullName evidence="10">Signal peptide protein, YSIRK family</fullName>
    </submittedName>
</protein>
<dbReference type="EMBL" id="LVZM01005110">
    <property type="protein sequence ID" value="OUC47172.1"/>
    <property type="molecule type" value="Genomic_DNA"/>
</dbReference>
<dbReference type="NCBIfam" id="TIGR00879">
    <property type="entry name" value="SP"/>
    <property type="match status" value="1"/>
</dbReference>
<evidence type="ECO:0000256" key="5">
    <source>
        <dbReference type="ARBA" id="ARBA00022989"/>
    </source>
</evidence>
<keyword evidence="6 8" id="KW-0472">Membrane</keyword>
<comment type="subcellular location">
    <subcellularLocation>
        <location evidence="1">Membrane</location>
        <topology evidence="1">Multi-pass membrane protein</topology>
    </subcellularLocation>
</comment>
<dbReference type="InterPro" id="IPR003663">
    <property type="entry name" value="Sugar/inositol_transpt"/>
</dbReference>
<proteinExistence type="inferred from homology"/>
<dbReference type="Pfam" id="PF00083">
    <property type="entry name" value="Sugar_tr"/>
    <property type="match status" value="1"/>
</dbReference>
<dbReference type="SUPFAM" id="SSF103473">
    <property type="entry name" value="MFS general substrate transporter"/>
    <property type="match status" value="1"/>
</dbReference>
<keyword evidence="5 8" id="KW-1133">Transmembrane helix</keyword>
<comment type="caution">
    <text evidence="10">The sequence shown here is derived from an EMBL/GenBank/DDBJ whole genome shotgun (WGS) entry which is preliminary data.</text>
</comment>
<evidence type="ECO:0000256" key="2">
    <source>
        <dbReference type="ARBA" id="ARBA00010992"/>
    </source>
</evidence>
<keyword evidence="4 8" id="KW-0812">Transmembrane</keyword>
<keyword evidence="3 7" id="KW-0813">Transport</keyword>
<evidence type="ECO:0000313" key="11">
    <source>
        <dbReference type="Proteomes" id="UP000243006"/>
    </source>
</evidence>
<sequence length="493" mass="54437">MNEKYGRKKSILLSCVLFVIGSVILGAANSREVLLVGRVIVGAAIGISSMTIPAYIAETSPPHIRGRMIVMFQLLITFGFWVSGLLNAAFSYIPDDNVNWRLMLGVAAIPAFIQFIGFMFMPESPRWLAMKGQVESAFNILTGIYGEDDTGVKLAQNDIDQIKDAQEQREKDNEAKGKEKFTFIAMIKKPETRKALVIGCAMQMFQQLSGINTVMYYSASIVQMGGVRSRTMAIWMAAVTSGFNFFCTFIGIYLVERVGRRKVLLGSTLGVVLSLLVLGIGFTMISVDSPVHEFDEMQYDGGKFADLAILDPCRGLGCDACSYQESCGFCYDPSSPSSNGSCVSTYSAVVNGHHVESNQWANYGRCARKDFSSPLTSETIQLAEPSTQFDYGYCITKYSWIPILAMAIYLCCFSVGAFFLYAAISAIGMILFYLIVPETKGISIEDIEILLRGSWIYNEKKAKKVVKARNSKVHPVDIVINTVAEEAEKTTRF</sequence>
<feature type="transmembrane region" description="Helical" evidence="8">
    <location>
        <begin position="407"/>
        <end position="436"/>
    </location>
</feature>
<dbReference type="GO" id="GO:0005366">
    <property type="term" value="F:myo-inositol:proton symporter activity"/>
    <property type="evidence" value="ECO:0007669"/>
    <property type="project" value="TreeGrafter"/>
</dbReference>
<dbReference type="InterPro" id="IPR036259">
    <property type="entry name" value="MFS_trans_sf"/>
</dbReference>
<evidence type="ECO:0000259" key="9">
    <source>
        <dbReference type="PROSITE" id="PS50850"/>
    </source>
</evidence>
<dbReference type="InterPro" id="IPR020846">
    <property type="entry name" value="MFS_dom"/>
</dbReference>
<dbReference type="GO" id="GO:0016324">
    <property type="term" value="C:apical plasma membrane"/>
    <property type="evidence" value="ECO:0007669"/>
    <property type="project" value="TreeGrafter"/>
</dbReference>
<feature type="domain" description="Major facilitator superfamily (MFS) profile" evidence="9">
    <location>
        <begin position="1"/>
        <end position="440"/>
    </location>
</feature>
<feature type="transmembrane region" description="Helical" evidence="8">
    <location>
        <begin position="36"/>
        <end position="57"/>
    </location>
</feature>
<dbReference type="InterPro" id="IPR050814">
    <property type="entry name" value="Myo-inositol_Transporter"/>
</dbReference>
<gene>
    <name evidence="10" type="ORF">D917_01483</name>
</gene>
<dbReference type="PROSITE" id="PS00217">
    <property type="entry name" value="SUGAR_TRANSPORT_2"/>
    <property type="match status" value="1"/>
</dbReference>
<evidence type="ECO:0000256" key="1">
    <source>
        <dbReference type="ARBA" id="ARBA00004141"/>
    </source>
</evidence>
<evidence type="ECO:0000313" key="10">
    <source>
        <dbReference type="EMBL" id="OUC47172.1"/>
    </source>
</evidence>
<feature type="transmembrane region" description="Helical" evidence="8">
    <location>
        <begin position="232"/>
        <end position="255"/>
    </location>
</feature>